<proteinExistence type="inferred from homology"/>
<keyword evidence="6 8" id="KW-0067">ATP-binding</keyword>
<feature type="binding site" evidence="8">
    <location>
        <begin position="184"/>
        <end position="187"/>
    </location>
    <ligand>
        <name>ATP</name>
        <dbReference type="ChEBI" id="CHEBI:30616"/>
    </ligand>
</feature>
<evidence type="ECO:0000256" key="2">
    <source>
        <dbReference type="ARBA" id="ARBA00009256"/>
    </source>
</evidence>
<comment type="pathway">
    <text evidence="1 8">Cofactor biosynthesis; (R)-pantothenate biosynthesis; (R)-pantothenate from (R)-pantoate and beta-alanine: step 1/1.</text>
</comment>
<dbReference type="NCBIfam" id="TIGR00018">
    <property type="entry name" value="panC"/>
    <property type="match status" value="1"/>
</dbReference>
<name>A0A239C7E8_9FIRM</name>
<feature type="binding site" evidence="8">
    <location>
        <begin position="30"/>
        <end position="37"/>
    </location>
    <ligand>
        <name>ATP</name>
        <dbReference type="ChEBI" id="CHEBI:30616"/>
    </ligand>
</feature>
<dbReference type="FunFam" id="3.40.50.620:FF:000013">
    <property type="entry name" value="Pantothenate synthetase"/>
    <property type="match status" value="1"/>
</dbReference>
<keyword evidence="4 8" id="KW-0566">Pantothenate biosynthesis</keyword>
<reference evidence="9 10" key="1">
    <citation type="submission" date="2017-06" db="EMBL/GenBank/DDBJ databases">
        <authorList>
            <person name="Kim H.J."/>
            <person name="Triplett B.A."/>
        </authorList>
    </citation>
    <scope>NUCLEOTIDE SEQUENCE [LARGE SCALE GENOMIC DNA]</scope>
    <source>
        <strain evidence="9 10">SCA</strain>
    </source>
</reference>
<comment type="subunit">
    <text evidence="8">Homodimer.</text>
</comment>
<keyword evidence="3 8" id="KW-0436">Ligase</keyword>
<dbReference type="GO" id="GO:0005829">
    <property type="term" value="C:cytosol"/>
    <property type="evidence" value="ECO:0007669"/>
    <property type="project" value="TreeGrafter"/>
</dbReference>
<evidence type="ECO:0000313" key="9">
    <source>
        <dbReference type="EMBL" id="SNS16137.1"/>
    </source>
</evidence>
<gene>
    <name evidence="8" type="primary">panC</name>
    <name evidence="9" type="ORF">SAMN05446037_100550</name>
</gene>
<dbReference type="EMBL" id="FZOJ01000005">
    <property type="protein sequence ID" value="SNS16137.1"/>
    <property type="molecule type" value="Genomic_DNA"/>
</dbReference>
<dbReference type="FunFam" id="3.30.1300.10:FF:000001">
    <property type="entry name" value="Pantothenate synthetase"/>
    <property type="match status" value="1"/>
</dbReference>
<comment type="similarity">
    <text evidence="2 8">Belongs to the pantothenate synthetase family.</text>
</comment>
<evidence type="ECO:0000313" key="10">
    <source>
        <dbReference type="Proteomes" id="UP000198304"/>
    </source>
</evidence>
<dbReference type="RefSeq" id="WP_089282102.1">
    <property type="nucleotide sequence ID" value="NZ_FZOJ01000005.1"/>
</dbReference>
<evidence type="ECO:0000256" key="1">
    <source>
        <dbReference type="ARBA" id="ARBA00004990"/>
    </source>
</evidence>
<feature type="binding site" evidence="8">
    <location>
        <position position="153"/>
    </location>
    <ligand>
        <name>(R)-pantoate</name>
        <dbReference type="ChEBI" id="CHEBI:15980"/>
    </ligand>
</feature>
<accession>A0A239C7E8</accession>
<dbReference type="Gene3D" id="3.40.50.620">
    <property type="entry name" value="HUPs"/>
    <property type="match status" value="1"/>
</dbReference>
<dbReference type="InterPro" id="IPR014729">
    <property type="entry name" value="Rossmann-like_a/b/a_fold"/>
</dbReference>
<dbReference type="GO" id="GO:0004592">
    <property type="term" value="F:pantoate-beta-alanine ligase activity"/>
    <property type="evidence" value="ECO:0007669"/>
    <property type="project" value="UniProtKB-UniRule"/>
</dbReference>
<evidence type="ECO:0000256" key="8">
    <source>
        <dbReference type="HAMAP-Rule" id="MF_00158"/>
    </source>
</evidence>
<feature type="binding site" evidence="8">
    <location>
        <begin position="147"/>
        <end position="150"/>
    </location>
    <ligand>
        <name>ATP</name>
        <dbReference type="ChEBI" id="CHEBI:30616"/>
    </ligand>
</feature>
<comment type="catalytic activity">
    <reaction evidence="7 8">
        <text>(R)-pantoate + beta-alanine + ATP = (R)-pantothenate + AMP + diphosphate + H(+)</text>
        <dbReference type="Rhea" id="RHEA:10912"/>
        <dbReference type="ChEBI" id="CHEBI:15378"/>
        <dbReference type="ChEBI" id="CHEBI:15980"/>
        <dbReference type="ChEBI" id="CHEBI:29032"/>
        <dbReference type="ChEBI" id="CHEBI:30616"/>
        <dbReference type="ChEBI" id="CHEBI:33019"/>
        <dbReference type="ChEBI" id="CHEBI:57966"/>
        <dbReference type="ChEBI" id="CHEBI:456215"/>
        <dbReference type="EC" id="6.3.2.1"/>
    </reaction>
</comment>
<feature type="active site" description="Proton donor" evidence="8">
    <location>
        <position position="37"/>
    </location>
</feature>
<dbReference type="Proteomes" id="UP000198304">
    <property type="component" value="Unassembled WGS sequence"/>
</dbReference>
<dbReference type="HAMAP" id="MF_00158">
    <property type="entry name" value="PanC"/>
    <property type="match status" value="1"/>
</dbReference>
<dbReference type="AlphaFoldDB" id="A0A239C7E8"/>
<evidence type="ECO:0000256" key="4">
    <source>
        <dbReference type="ARBA" id="ARBA00022655"/>
    </source>
</evidence>
<feature type="binding site" evidence="8">
    <location>
        <position position="61"/>
    </location>
    <ligand>
        <name>beta-alanine</name>
        <dbReference type="ChEBI" id="CHEBI:57966"/>
    </ligand>
</feature>
<comment type="function">
    <text evidence="8">Catalyzes the condensation of pantoate with beta-alanine in an ATP-dependent reaction via a pantoyl-adenylate intermediate.</text>
</comment>
<feature type="binding site" evidence="8">
    <location>
        <position position="61"/>
    </location>
    <ligand>
        <name>(R)-pantoate</name>
        <dbReference type="ChEBI" id="CHEBI:15980"/>
    </ligand>
</feature>
<dbReference type="Gene3D" id="3.30.1300.10">
    <property type="entry name" value="Pantoate-beta-alanine ligase, C-terminal domain"/>
    <property type="match status" value="1"/>
</dbReference>
<dbReference type="SUPFAM" id="SSF52374">
    <property type="entry name" value="Nucleotidylyl transferase"/>
    <property type="match status" value="1"/>
</dbReference>
<keyword evidence="8" id="KW-0963">Cytoplasm</keyword>
<comment type="miscellaneous">
    <text evidence="8">The reaction proceeds by a bi uni uni bi ping pong mechanism.</text>
</comment>
<evidence type="ECO:0000256" key="3">
    <source>
        <dbReference type="ARBA" id="ARBA00022598"/>
    </source>
</evidence>
<dbReference type="GO" id="GO:0015940">
    <property type="term" value="P:pantothenate biosynthetic process"/>
    <property type="evidence" value="ECO:0007669"/>
    <property type="project" value="UniProtKB-UniRule"/>
</dbReference>
<dbReference type="PANTHER" id="PTHR21299">
    <property type="entry name" value="CYTIDYLATE KINASE/PANTOATE-BETA-ALANINE LIGASE"/>
    <property type="match status" value="1"/>
</dbReference>
<sequence length="303" mass="34291">MKIITSIDELKTIIRKEKQNGKQIGFVPTMGYLHDGHLSLIEKASIENQFVVVSIFVNPTQFGINEDFDVYPRDLERDQKIAETGGANIIFHPTTKEMYPTGYSTYVEVEKITEKLCGASRPGHFRGVTTVVAKLFHIVTPHRAYFGLKDAQQVVVIQKMVRDLNMDVQIVPCPIVREADGLAMSSRNVNLSIQDRKSALILSKSLLRAKEIVVAGERNAEIILTQIKEIIATEPTVTIDYIEILDFERFEKIDVLKGRVLIAIAAKIGKVRLIDNIILEDLLYTTPFKSYQTNCGKYCRQNY</sequence>
<dbReference type="EC" id="6.3.2.1" evidence="8"/>
<comment type="subcellular location">
    <subcellularLocation>
        <location evidence="8">Cytoplasm</location>
    </subcellularLocation>
</comment>
<dbReference type="InterPro" id="IPR003721">
    <property type="entry name" value="Pantoate_ligase"/>
</dbReference>
<dbReference type="Pfam" id="PF02569">
    <property type="entry name" value="Pantoate_ligase"/>
    <property type="match status" value="1"/>
</dbReference>
<organism evidence="9 10">
    <name type="scientific">Anaerovirgula multivorans</name>
    <dbReference type="NCBI Taxonomy" id="312168"/>
    <lineage>
        <taxon>Bacteria</taxon>
        <taxon>Bacillati</taxon>
        <taxon>Bacillota</taxon>
        <taxon>Clostridia</taxon>
        <taxon>Peptostreptococcales</taxon>
        <taxon>Natronincolaceae</taxon>
        <taxon>Anaerovirgula</taxon>
    </lineage>
</organism>
<dbReference type="InterPro" id="IPR042176">
    <property type="entry name" value="Pantoate_ligase_C"/>
</dbReference>
<keyword evidence="5 8" id="KW-0547">Nucleotide-binding</keyword>
<evidence type="ECO:0000256" key="5">
    <source>
        <dbReference type="ARBA" id="ARBA00022741"/>
    </source>
</evidence>
<protein>
    <recommendedName>
        <fullName evidence="8">Pantothenate synthetase</fullName>
        <shortName evidence="8">PS</shortName>
        <ecNumber evidence="8">6.3.2.1</ecNumber>
    </recommendedName>
    <alternativeName>
        <fullName evidence="8">Pantoate--beta-alanine ligase</fullName>
    </alternativeName>
    <alternativeName>
        <fullName evidence="8">Pantoate-activating enzyme</fullName>
    </alternativeName>
</protein>
<keyword evidence="10" id="KW-1185">Reference proteome</keyword>
<dbReference type="PANTHER" id="PTHR21299:SF1">
    <property type="entry name" value="PANTOATE--BETA-ALANINE LIGASE"/>
    <property type="match status" value="1"/>
</dbReference>
<dbReference type="UniPathway" id="UPA00028">
    <property type="reaction ID" value="UER00005"/>
</dbReference>
<evidence type="ECO:0000256" key="6">
    <source>
        <dbReference type="ARBA" id="ARBA00022840"/>
    </source>
</evidence>
<dbReference type="OrthoDB" id="9773087at2"/>
<evidence type="ECO:0000256" key="7">
    <source>
        <dbReference type="ARBA" id="ARBA00048258"/>
    </source>
</evidence>
<dbReference type="GO" id="GO:0005524">
    <property type="term" value="F:ATP binding"/>
    <property type="evidence" value="ECO:0007669"/>
    <property type="project" value="UniProtKB-KW"/>
</dbReference>
<dbReference type="CDD" id="cd00560">
    <property type="entry name" value="PanC"/>
    <property type="match status" value="1"/>
</dbReference>
<feature type="binding site" evidence="8">
    <location>
        <position position="176"/>
    </location>
    <ligand>
        <name>ATP</name>
        <dbReference type="ChEBI" id="CHEBI:30616"/>
    </ligand>
</feature>